<proteinExistence type="predicted"/>
<evidence type="ECO:0000259" key="1">
    <source>
        <dbReference type="PROSITE" id="PS51352"/>
    </source>
</evidence>
<evidence type="ECO:0000313" key="3">
    <source>
        <dbReference type="Proteomes" id="UP001174677"/>
    </source>
</evidence>
<feature type="domain" description="Thioredoxin" evidence="1">
    <location>
        <begin position="53"/>
        <end position="200"/>
    </location>
</feature>
<sequence length="200" mass="23252">MFATSRLRNLESYSLKAAQNFSHVQLYIKPWDQVFVIKQLHFLLNFRNKLKTAYIYTSSMEFGFPVLRRGRTMSSRFSFNHYIEFSDTKTSAAVVEIHSTDQWKAYFDASKGNNKLLVIQFTATWCGPCRFIDPAIKEFAAKYTDVDFIKIDVDKLVMVAMQFEANTLPAFALMKKGKQVDKIVGVKKLELQNKIEQYRV</sequence>
<accession>A0ABQ9N794</accession>
<dbReference type="InterPro" id="IPR017937">
    <property type="entry name" value="Thioredoxin_CS"/>
</dbReference>
<dbReference type="InterPro" id="IPR013766">
    <property type="entry name" value="Thioredoxin_domain"/>
</dbReference>
<dbReference type="Proteomes" id="UP001174677">
    <property type="component" value="Chromosome 2"/>
</dbReference>
<dbReference type="SUPFAM" id="SSF52833">
    <property type="entry name" value="Thioredoxin-like"/>
    <property type="match status" value="1"/>
</dbReference>
<dbReference type="InterPro" id="IPR036249">
    <property type="entry name" value="Thioredoxin-like_sf"/>
</dbReference>
<evidence type="ECO:0000313" key="2">
    <source>
        <dbReference type="EMBL" id="KAJ9187557.1"/>
    </source>
</evidence>
<dbReference type="PROSITE" id="PS51352">
    <property type="entry name" value="THIOREDOXIN_2"/>
    <property type="match status" value="1"/>
</dbReference>
<dbReference type="PROSITE" id="PS00194">
    <property type="entry name" value="THIOREDOXIN_1"/>
    <property type="match status" value="1"/>
</dbReference>
<keyword evidence="3" id="KW-1185">Reference proteome</keyword>
<reference evidence="2" key="1">
    <citation type="journal article" date="2023" name="Plant Biotechnol. J.">
        <title>Chromosome-level wild Hevea brasiliensis genome provides new tools for genomic-assisted breeding and valuable loci to elevate rubber yield.</title>
        <authorList>
            <person name="Cheng H."/>
            <person name="Song X."/>
            <person name="Hu Y."/>
            <person name="Wu T."/>
            <person name="Yang Q."/>
            <person name="An Z."/>
            <person name="Feng S."/>
            <person name="Deng Z."/>
            <person name="Wu W."/>
            <person name="Zeng X."/>
            <person name="Tu M."/>
            <person name="Wang X."/>
            <person name="Huang H."/>
        </authorList>
    </citation>
    <scope>NUCLEOTIDE SEQUENCE</scope>
    <source>
        <strain evidence="2">MT/VB/25A 57/8</strain>
    </source>
</reference>
<dbReference type="PANTHER" id="PTHR10438:SF463">
    <property type="entry name" value="THIOREDOXIN"/>
    <property type="match status" value="1"/>
</dbReference>
<organism evidence="2 3">
    <name type="scientific">Hevea brasiliensis</name>
    <name type="common">Para rubber tree</name>
    <name type="synonym">Siphonia brasiliensis</name>
    <dbReference type="NCBI Taxonomy" id="3981"/>
    <lineage>
        <taxon>Eukaryota</taxon>
        <taxon>Viridiplantae</taxon>
        <taxon>Streptophyta</taxon>
        <taxon>Embryophyta</taxon>
        <taxon>Tracheophyta</taxon>
        <taxon>Spermatophyta</taxon>
        <taxon>Magnoliopsida</taxon>
        <taxon>eudicotyledons</taxon>
        <taxon>Gunneridae</taxon>
        <taxon>Pentapetalae</taxon>
        <taxon>rosids</taxon>
        <taxon>fabids</taxon>
        <taxon>Malpighiales</taxon>
        <taxon>Euphorbiaceae</taxon>
        <taxon>Crotonoideae</taxon>
        <taxon>Micrandreae</taxon>
        <taxon>Hevea</taxon>
    </lineage>
</organism>
<dbReference type="Gene3D" id="3.40.30.10">
    <property type="entry name" value="Glutaredoxin"/>
    <property type="match status" value="1"/>
</dbReference>
<dbReference type="EMBL" id="JARPOI010000002">
    <property type="protein sequence ID" value="KAJ9187557.1"/>
    <property type="molecule type" value="Genomic_DNA"/>
</dbReference>
<protein>
    <recommendedName>
        <fullName evidence="1">Thioredoxin domain-containing protein</fullName>
    </recommendedName>
</protein>
<dbReference type="InterPro" id="IPR050620">
    <property type="entry name" value="Thioredoxin_H-type-like"/>
</dbReference>
<dbReference type="Pfam" id="PF00085">
    <property type="entry name" value="Thioredoxin"/>
    <property type="match status" value="1"/>
</dbReference>
<dbReference type="PANTHER" id="PTHR10438">
    <property type="entry name" value="THIOREDOXIN"/>
    <property type="match status" value="1"/>
</dbReference>
<dbReference type="CDD" id="cd02947">
    <property type="entry name" value="TRX_family"/>
    <property type="match status" value="1"/>
</dbReference>
<gene>
    <name evidence="2" type="ORF">P3X46_002999</name>
</gene>
<comment type="caution">
    <text evidence="2">The sequence shown here is derived from an EMBL/GenBank/DDBJ whole genome shotgun (WGS) entry which is preliminary data.</text>
</comment>
<name>A0ABQ9N794_HEVBR</name>